<dbReference type="EMBL" id="BK015323">
    <property type="protein sequence ID" value="DAE01365.1"/>
    <property type="molecule type" value="Genomic_DNA"/>
</dbReference>
<reference evidence="1" key="1">
    <citation type="journal article" date="2021" name="Proc. Natl. Acad. Sci. U.S.A.">
        <title>A Catalog of Tens of Thousands of Viruses from Human Metagenomes Reveals Hidden Associations with Chronic Diseases.</title>
        <authorList>
            <person name="Tisza M.J."/>
            <person name="Buck C.B."/>
        </authorList>
    </citation>
    <scope>NUCLEOTIDE SEQUENCE</scope>
    <source>
        <strain evidence="1">CtJcm18</strain>
    </source>
</reference>
<evidence type="ECO:0000313" key="1">
    <source>
        <dbReference type="EMBL" id="DAE01365.1"/>
    </source>
</evidence>
<proteinExistence type="predicted"/>
<sequence length="30" mass="3665">MCRHFSYSNNKYNTRSCACQDFYKQKGKKK</sequence>
<name>A0A8S5P3Z5_9CAUD</name>
<protein>
    <submittedName>
        <fullName evidence="1">Uncharacterized protein</fullName>
    </submittedName>
</protein>
<accession>A0A8S5P3Z5</accession>
<organism evidence="1">
    <name type="scientific">Siphoviridae sp. ctJcm18</name>
    <dbReference type="NCBI Taxonomy" id="2825433"/>
    <lineage>
        <taxon>Viruses</taxon>
        <taxon>Duplodnaviria</taxon>
        <taxon>Heunggongvirae</taxon>
        <taxon>Uroviricota</taxon>
        <taxon>Caudoviricetes</taxon>
    </lineage>
</organism>